<comment type="caution">
    <text evidence="1">The sequence shown here is derived from an EMBL/GenBank/DDBJ whole genome shotgun (WGS) entry which is preliminary data.</text>
</comment>
<evidence type="ECO:0000313" key="1">
    <source>
        <dbReference type="EMBL" id="OQX04467.1"/>
    </source>
</evidence>
<name>A0A1Y1QFK7_9GAMM</name>
<dbReference type="AlphaFoldDB" id="A0A1Y1QFK7"/>
<sequence>MPTLNWIGKQAVGITLAVEYKGKHIAEHDKEKRQIGELWARRSNGRCRFVWVENKNWQALKEATHG</sequence>
<organism evidence="1 2">
    <name type="scientific">Thiothrix lacustris</name>
    <dbReference type="NCBI Taxonomy" id="525917"/>
    <lineage>
        <taxon>Bacteria</taxon>
        <taxon>Pseudomonadati</taxon>
        <taxon>Pseudomonadota</taxon>
        <taxon>Gammaproteobacteria</taxon>
        <taxon>Thiotrichales</taxon>
        <taxon>Thiotrichaceae</taxon>
        <taxon>Thiothrix</taxon>
    </lineage>
</organism>
<dbReference type="Proteomes" id="UP000192491">
    <property type="component" value="Unassembled WGS sequence"/>
</dbReference>
<protein>
    <submittedName>
        <fullName evidence="1">Uncharacterized protein</fullName>
    </submittedName>
</protein>
<dbReference type="EMBL" id="MTEJ01000336">
    <property type="protein sequence ID" value="OQX04467.1"/>
    <property type="molecule type" value="Genomic_DNA"/>
</dbReference>
<gene>
    <name evidence="1" type="ORF">BWK73_36130</name>
</gene>
<proteinExistence type="predicted"/>
<reference evidence="1 2" key="1">
    <citation type="submission" date="2017-01" db="EMBL/GenBank/DDBJ databases">
        <title>Novel large sulfur bacteria in the metagenomes of groundwater-fed chemosynthetic microbial mats in the Lake Huron basin.</title>
        <authorList>
            <person name="Sharrar A.M."/>
            <person name="Flood B.E."/>
            <person name="Bailey J.V."/>
            <person name="Jones D.S."/>
            <person name="Biddanda B."/>
            <person name="Ruberg S.A."/>
            <person name="Marcus D.N."/>
            <person name="Dick G.J."/>
        </authorList>
    </citation>
    <scope>NUCLEOTIDE SEQUENCE [LARGE SCALE GENOMIC DNA]</scope>
    <source>
        <strain evidence="1">A8</strain>
    </source>
</reference>
<evidence type="ECO:0000313" key="2">
    <source>
        <dbReference type="Proteomes" id="UP000192491"/>
    </source>
</evidence>
<accession>A0A1Y1QFK7</accession>